<reference evidence="2" key="1">
    <citation type="journal article" date="2021" name="Genes Genomics">
        <title>Comparative genomic analysis of Mycoplasma anatis strains.</title>
        <authorList>
            <person name="Zhou Q."/>
            <person name="Mai K."/>
            <person name="Yang D."/>
            <person name="Liu J."/>
            <person name="Yan Z."/>
            <person name="Luo C."/>
            <person name="Tan Y."/>
            <person name="Cao S."/>
            <person name="Zhou Q."/>
            <person name="Chen L."/>
            <person name="Chen F."/>
        </authorList>
    </citation>
    <scope>NUCLEOTIDE SEQUENCE</scope>
    <source>
        <strain evidence="2">DP07</strain>
    </source>
</reference>
<comment type="caution">
    <text evidence="2">The sequence shown here is derived from an EMBL/GenBank/DDBJ whole genome shotgun (WGS) entry which is preliminary data.</text>
</comment>
<evidence type="ECO:0008006" key="4">
    <source>
        <dbReference type="Google" id="ProtNLM"/>
    </source>
</evidence>
<sequence>MKVIYLIKDYLIKSVRNKWTYIHFAIVEIISIGLIIYALVFGKQKVIQMLNIIFLITALIGLLCIVAAKGFLGSSFRRYQAARQDRIDYKQKKQLEKMSTSEKIAYQKMLENKKEIEKEKEIKKSQRTSFGFIFSIILNLTIFFSTLPFSI</sequence>
<dbReference type="Proteomes" id="UP000746160">
    <property type="component" value="Unassembled WGS sequence"/>
</dbReference>
<keyword evidence="1" id="KW-0472">Membrane</keyword>
<evidence type="ECO:0000313" key="3">
    <source>
        <dbReference type="Proteomes" id="UP000746160"/>
    </source>
</evidence>
<dbReference type="RefSeq" id="WP_218674805.1">
    <property type="nucleotide sequence ID" value="NZ_CP054878.1"/>
</dbReference>
<evidence type="ECO:0000256" key="1">
    <source>
        <dbReference type="SAM" id="Phobius"/>
    </source>
</evidence>
<evidence type="ECO:0000313" key="2">
    <source>
        <dbReference type="EMBL" id="MBW0602899.1"/>
    </source>
</evidence>
<protein>
    <recommendedName>
        <fullName evidence="4">DUF3899 domain-containing protein</fullName>
    </recommendedName>
</protein>
<proteinExistence type="predicted"/>
<keyword evidence="1" id="KW-1133">Transmembrane helix</keyword>
<organism evidence="2 3">
    <name type="scientific">Mycoplasmopsis anatis</name>
    <dbReference type="NCBI Taxonomy" id="171279"/>
    <lineage>
        <taxon>Bacteria</taxon>
        <taxon>Bacillati</taxon>
        <taxon>Mycoplasmatota</taxon>
        <taxon>Mycoplasmoidales</taxon>
        <taxon>Metamycoplasmataceae</taxon>
        <taxon>Mycoplasmopsis</taxon>
    </lineage>
</organism>
<gene>
    <name evidence="2" type="ORF">MADP07_00638</name>
</gene>
<name>A0A9Q3LBH8_9BACT</name>
<feature type="transmembrane region" description="Helical" evidence="1">
    <location>
        <begin position="130"/>
        <end position="149"/>
    </location>
</feature>
<feature type="transmembrane region" description="Helical" evidence="1">
    <location>
        <begin position="21"/>
        <end position="40"/>
    </location>
</feature>
<dbReference type="EMBL" id="JABZFG010000011">
    <property type="protein sequence ID" value="MBW0602899.1"/>
    <property type="molecule type" value="Genomic_DNA"/>
</dbReference>
<accession>A0A9Q3LBH8</accession>
<feature type="transmembrane region" description="Helical" evidence="1">
    <location>
        <begin position="46"/>
        <end position="68"/>
    </location>
</feature>
<dbReference type="AlphaFoldDB" id="A0A9Q3LBH8"/>
<keyword evidence="1" id="KW-0812">Transmembrane</keyword>